<sequence>MAKYIELSNDNFDTEITSGVALVDFWAPWCNPCKMLSPVIDKLAEDYEGKAKICKVNVDNETELSKRFGIRNIPTILFMKNGEIKDQITGALPEQTIREKLDAIL</sequence>
<evidence type="ECO:0000256" key="3">
    <source>
        <dbReference type="ARBA" id="ARBA00022982"/>
    </source>
</evidence>
<dbReference type="NCBIfam" id="TIGR01068">
    <property type="entry name" value="thioredoxin"/>
    <property type="match status" value="1"/>
</dbReference>
<comment type="similarity">
    <text evidence="1 7">Belongs to the thioredoxin family.</text>
</comment>
<name>A0ABZ3F7Q6_9HELI</name>
<evidence type="ECO:0000313" key="10">
    <source>
        <dbReference type="Proteomes" id="UP001434737"/>
    </source>
</evidence>
<proteinExistence type="inferred from homology"/>
<dbReference type="Pfam" id="PF00085">
    <property type="entry name" value="Thioredoxin"/>
    <property type="match status" value="1"/>
</dbReference>
<dbReference type="InterPro" id="IPR013766">
    <property type="entry name" value="Thioredoxin_domain"/>
</dbReference>
<feature type="domain" description="Thioredoxin" evidence="8">
    <location>
        <begin position="1"/>
        <end position="105"/>
    </location>
</feature>
<evidence type="ECO:0000256" key="4">
    <source>
        <dbReference type="ARBA" id="ARBA00023157"/>
    </source>
</evidence>
<reference evidence="9 10" key="1">
    <citation type="submission" date="2024-02" db="EMBL/GenBank/DDBJ databases">
        <title>Genome and pathogenicity analysis of Helicobacter mastomyrinus isolated from mice.</title>
        <authorList>
            <person name="Zhu L."/>
        </authorList>
    </citation>
    <scope>NUCLEOTIDE SEQUENCE [LARGE SCALE GENOMIC DNA]</scope>
    <source>
        <strain evidence="9 10">Hm-17</strain>
    </source>
</reference>
<dbReference type="CDD" id="cd02947">
    <property type="entry name" value="TRX_family"/>
    <property type="match status" value="1"/>
</dbReference>
<evidence type="ECO:0000259" key="8">
    <source>
        <dbReference type="PROSITE" id="PS51352"/>
    </source>
</evidence>
<keyword evidence="10" id="KW-1185">Reference proteome</keyword>
<evidence type="ECO:0000313" key="9">
    <source>
        <dbReference type="EMBL" id="XAM18444.1"/>
    </source>
</evidence>
<dbReference type="PROSITE" id="PS51352">
    <property type="entry name" value="THIOREDOXIN_2"/>
    <property type="match status" value="1"/>
</dbReference>
<keyword evidence="4" id="KW-1015">Disulfide bond</keyword>
<keyword evidence="2" id="KW-0813">Transport</keyword>
<dbReference type="Proteomes" id="UP001434737">
    <property type="component" value="Chromosome"/>
</dbReference>
<evidence type="ECO:0000256" key="6">
    <source>
        <dbReference type="NCBIfam" id="TIGR01068"/>
    </source>
</evidence>
<dbReference type="PRINTS" id="PR00421">
    <property type="entry name" value="THIOREDOXIN"/>
</dbReference>
<organism evidence="9 10">
    <name type="scientific">Helicobacter mastomyrinus</name>
    <dbReference type="NCBI Taxonomy" id="287948"/>
    <lineage>
        <taxon>Bacteria</taxon>
        <taxon>Pseudomonadati</taxon>
        <taxon>Campylobacterota</taxon>
        <taxon>Epsilonproteobacteria</taxon>
        <taxon>Campylobacterales</taxon>
        <taxon>Helicobacteraceae</taxon>
        <taxon>Helicobacter</taxon>
    </lineage>
</organism>
<evidence type="ECO:0000256" key="1">
    <source>
        <dbReference type="ARBA" id="ARBA00008987"/>
    </source>
</evidence>
<dbReference type="PANTHER" id="PTHR45663:SF11">
    <property type="entry name" value="GEO12009P1"/>
    <property type="match status" value="1"/>
</dbReference>
<dbReference type="RefSeq" id="WP_343353835.1">
    <property type="nucleotide sequence ID" value="NZ_CP145316.1"/>
</dbReference>
<accession>A0ABZ3F7Q6</accession>
<keyword evidence="3" id="KW-0249">Electron transport</keyword>
<gene>
    <name evidence="9" type="primary">trxA</name>
    <name evidence="9" type="ORF">V3I05_01820</name>
</gene>
<dbReference type="EMBL" id="CP145316">
    <property type="protein sequence ID" value="XAM18444.1"/>
    <property type="molecule type" value="Genomic_DNA"/>
</dbReference>
<dbReference type="PIRSF" id="PIRSF000077">
    <property type="entry name" value="Thioredoxin"/>
    <property type="match status" value="1"/>
</dbReference>
<protein>
    <recommendedName>
        <fullName evidence="6 7">Thioredoxin</fullName>
    </recommendedName>
</protein>
<evidence type="ECO:0000256" key="2">
    <source>
        <dbReference type="ARBA" id="ARBA00022448"/>
    </source>
</evidence>
<evidence type="ECO:0000256" key="7">
    <source>
        <dbReference type="PIRNR" id="PIRNR000077"/>
    </source>
</evidence>
<evidence type="ECO:0000256" key="5">
    <source>
        <dbReference type="ARBA" id="ARBA00023284"/>
    </source>
</evidence>
<dbReference type="Gene3D" id="3.40.30.10">
    <property type="entry name" value="Glutaredoxin"/>
    <property type="match status" value="1"/>
</dbReference>
<dbReference type="PANTHER" id="PTHR45663">
    <property type="entry name" value="GEO12009P1"/>
    <property type="match status" value="1"/>
</dbReference>
<dbReference type="InterPro" id="IPR005746">
    <property type="entry name" value="Thioredoxin"/>
</dbReference>
<dbReference type="SUPFAM" id="SSF52833">
    <property type="entry name" value="Thioredoxin-like"/>
    <property type="match status" value="1"/>
</dbReference>
<keyword evidence="5" id="KW-0676">Redox-active center</keyword>
<dbReference type="InterPro" id="IPR036249">
    <property type="entry name" value="Thioredoxin-like_sf"/>
</dbReference>